<dbReference type="EMBL" id="JAGZSV010000098">
    <property type="protein sequence ID" value="MBS6941010.1"/>
    <property type="molecule type" value="Genomic_DNA"/>
</dbReference>
<keyword evidence="1" id="KW-0489">Methyltransferase</keyword>
<proteinExistence type="predicted"/>
<dbReference type="Gene3D" id="3.40.50.150">
    <property type="entry name" value="Vaccinia Virus protein VP39"/>
    <property type="match status" value="1"/>
</dbReference>
<comment type="caution">
    <text evidence="1">The sequence shown here is derived from an EMBL/GenBank/DDBJ whole genome shotgun (WGS) entry which is preliminary data.</text>
</comment>
<keyword evidence="1" id="KW-0808">Transferase</keyword>
<name>A0A943YVQ7_9ACTN</name>
<dbReference type="Proteomes" id="UP000727506">
    <property type="component" value="Unassembled WGS sequence"/>
</dbReference>
<accession>A0A943YVQ7</accession>
<dbReference type="GO" id="GO:0008168">
    <property type="term" value="F:methyltransferase activity"/>
    <property type="evidence" value="ECO:0007669"/>
    <property type="project" value="UniProtKB-KW"/>
</dbReference>
<protein>
    <submittedName>
        <fullName evidence="1">Class I SAM-dependent methyltransferase</fullName>
    </submittedName>
</protein>
<organism evidence="1 2">
    <name type="scientific">Slackia piriformis</name>
    <dbReference type="NCBI Taxonomy" id="626934"/>
    <lineage>
        <taxon>Bacteria</taxon>
        <taxon>Bacillati</taxon>
        <taxon>Actinomycetota</taxon>
        <taxon>Coriobacteriia</taxon>
        <taxon>Eggerthellales</taxon>
        <taxon>Eggerthellaceae</taxon>
        <taxon>Slackia</taxon>
    </lineage>
</organism>
<evidence type="ECO:0000313" key="1">
    <source>
        <dbReference type="EMBL" id="MBS6941010.1"/>
    </source>
</evidence>
<dbReference type="SUPFAM" id="SSF53335">
    <property type="entry name" value="S-adenosyl-L-methionine-dependent methyltransferases"/>
    <property type="match status" value="1"/>
</dbReference>
<gene>
    <name evidence="1" type="ORF">KH142_05960</name>
</gene>
<dbReference type="InterPro" id="IPR029063">
    <property type="entry name" value="SAM-dependent_MTases_sf"/>
</dbReference>
<dbReference type="AlphaFoldDB" id="A0A943YVQ7"/>
<evidence type="ECO:0000313" key="2">
    <source>
        <dbReference type="Proteomes" id="UP000727506"/>
    </source>
</evidence>
<sequence length="339" mass="35721">MDMKTAEILCNVTSDFYRAQAASFSATRTSPWHGWQRCVAVMAEALGVAGGISCDGLQGPSEASGALMAPASGAMPPNSRVAQDDCLKTSASGRKAFCANCAEGKITHGEAAPGEGSSGSVRCAAEADSRAGLSVFDLACGNLRFERYLAEALPYADVRAYAVDGCDELATDAGGLTIPVTYESSDIVGGLIAGAPLSELHHAPQVDMAVSFGFLHHVPSEELRVRVLDGLIDAVRPGGCAAVSLWQFMNNPALAAKAHVTHARASEALGLAADAFDEGDYLLGWKNVEGAWRYCHHFSDEEVGRLIDVVSPRARLIDAFEADGRTGAMNKYLVLQKVR</sequence>
<reference evidence="1" key="1">
    <citation type="submission" date="2021-02" db="EMBL/GenBank/DDBJ databases">
        <title>Infant gut strain persistence is associated with maternal origin, phylogeny, and functional potential including surface adhesion and iron acquisition.</title>
        <authorList>
            <person name="Lou Y.C."/>
        </authorList>
    </citation>
    <scope>NUCLEOTIDE SEQUENCE</scope>
    <source>
        <strain evidence="1">L2_039_000G1_dasL2_039_000G1_concoct_11</strain>
    </source>
</reference>
<dbReference type="GO" id="GO:0032259">
    <property type="term" value="P:methylation"/>
    <property type="evidence" value="ECO:0007669"/>
    <property type="project" value="UniProtKB-KW"/>
</dbReference>